<dbReference type="RefSeq" id="WP_202829142.1">
    <property type="nucleotide sequence ID" value="NZ_JAEUXJ010000038.1"/>
</dbReference>
<evidence type="ECO:0000313" key="1">
    <source>
        <dbReference type="EMBL" id="MBL6459408.1"/>
    </source>
</evidence>
<comment type="caution">
    <text evidence="1">The sequence shown here is derived from an EMBL/GenBank/DDBJ whole genome shotgun (WGS) entry which is preliminary data.</text>
</comment>
<dbReference type="InterPro" id="IPR010255">
    <property type="entry name" value="Haem_peroxidase_sf"/>
</dbReference>
<evidence type="ECO:0000313" key="2">
    <source>
        <dbReference type="Proteomes" id="UP000606490"/>
    </source>
</evidence>
<proteinExistence type="predicted"/>
<gene>
    <name evidence="1" type="ORF">JMJ55_29265</name>
</gene>
<reference evidence="1 2" key="1">
    <citation type="submission" date="2021-01" db="EMBL/GenBank/DDBJ databases">
        <title>Belnapia mucosa sp. nov. and Belnapia arida sp. nov., isolated from the Tabernas Desert (Almeria, Spain).</title>
        <authorList>
            <person name="Molina-Menor E."/>
            <person name="Vidal-Verdu A."/>
            <person name="Calonge A."/>
            <person name="Satari L."/>
            <person name="Pereto Magraner J."/>
            <person name="Porcar Miralles M."/>
        </authorList>
    </citation>
    <scope>NUCLEOTIDE SEQUENCE [LARGE SCALE GENOMIC DNA]</scope>
    <source>
        <strain evidence="1 2">T6</strain>
    </source>
</reference>
<accession>A0ABS1VCL0</accession>
<name>A0ABS1VCL0_9PROT</name>
<dbReference type="Gene3D" id="1.10.520.10">
    <property type="match status" value="1"/>
</dbReference>
<sequence>MAAAIAALRASVLKPAPEISIGGPHKLREGVYAAADAGRKFVDDFAAAWTKMMNANRFDLARP</sequence>
<protein>
    <submittedName>
        <fullName evidence="1">Uncharacterized protein</fullName>
    </submittedName>
</protein>
<dbReference type="SUPFAM" id="SSF48113">
    <property type="entry name" value="Heme-dependent peroxidases"/>
    <property type="match status" value="1"/>
</dbReference>
<dbReference type="Proteomes" id="UP000606490">
    <property type="component" value="Unassembled WGS sequence"/>
</dbReference>
<dbReference type="EMBL" id="JAEUXJ010000038">
    <property type="protein sequence ID" value="MBL6459408.1"/>
    <property type="molecule type" value="Genomic_DNA"/>
</dbReference>
<keyword evidence="2" id="KW-1185">Reference proteome</keyword>
<organism evidence="1 2">
    <name type="scientific">Belnapia mucosa</name>
    <dbReference type="NCBI Taxonomy" id="2804532"/>
    <lineage>
        <taxon>Bacteria</taxon>
        <taxon>Pseudomonadati</taxon>
        <taxon>Pseudomonadota</taxon>
        <taxon>Alphaproteobacteria</taxon>
        <taxon>Acetobacterales</taxon>
        <taxon>Roseomonadaceae</taxon>
        <taxon>Belnapia</taxon>
    </lineage>
</organism>